<comment type="caution">
    <text evidence="2">The sequence shown here is derived from an EMBL/GenBank/DDBJ whole genome shotgun (WGS) entry which is preliminary data.</text>
</comment>
<name>A0A918GUT1_STRGD</name>
<feature type="compositionally biased region" description="Pro residues" evidence="1">
    <location>
        <begin position="568"/>
        <end position="598"/>
    </location>
</feature>
<dbReference type="Proteomes" id="UP000653493">
    <property type="component" value="Unassembled WGS sequence"/>
</dbReference>
<dbReference type="Gene3D" id="3.90.176.10">
    <property type="entry name" value="Toxin ADP-ribosyltransferase, Chain A, domain 1"/>
    <property type="match status" value="1"/>
</dbReference>
<proteinExistence type="predicted"/>
<sequence length="955" mass="99194">MALGLGPRRAGERLHLDGRRVGHVLLVHARGRVDPQALAFAGGLPEDPDHRLVVLDLPTELPEASWPALARLLGRRDGGLRLVAGRRPRGGLLPLGQWLADHLDRTVLVGDGDVVPAAGGVLYIPGDGGSGWVRLKPGRPAVPVSRRFPAPIWEFSVADRPWDTSDRAVADPLPSGVWLHPRAGETVLGDHRGKLEARLACQRDLLTVVLGCPGTPELPLDDISRFWGSVLPGARSQVRFVRYGPLAVPGNDADGQVLADRLDSPVVVYNGLPVGRALWEPPRTHTVDDEGMLGWATYAKELCYLPVRMTGGRPTAPTVLSHRPVLADVPEIAPGVYRYARDAVLEVVPSGLWMRPAEEPAEAAVIRSAAADPRHPRIVHGTAARAAGRMRELAENLLSRLDPVTRGLTRLVPASHLARDAGAERPARTAVPEAERSVPAPRAGIPAPVRPGFLAALATEVTGPAPAPVPPAVPAPAAPVPPAAAQARAAHATATAGTAGGTTEPGPARVASGHSEPGPAGVASGQSEQGPVRVASGAPAPPARTPSAASAPGEAGQPSRASEEPPAQVRPPQPPLPPAAFGPEPAEPPTAAPPPALPDGPATPGGTPHPPPAPRPDRSEPLARPAPPVPALRLVSAPAPGGGAPAPRPGAAHAQSAATAPPPAEPAPAREPTSRPATSGTGPAALARPQPVPSPAACALPPAKGLARERAWLRGAFRQQYNDAAGTVARVLSQTPGLRGTGETSTEDVVTDLVAARLYLRSDGAGAPLDQAVRGATVGPHVPLARCVTAGLRRLPSYRGATLLRARLDDAGWAWYGSRRLVTEWAFCWALTSVTAGLPGDTDFLIWSMTARRTALLDPEPADRVLFLPGTSFKVLAARDGDRRTVLLRELSASEIGPDGQVDVRTTPLDEIALSGLDQAHRIWQDAEAQSAPELPEAVTDRFGAPPGLLTTPGA</sequence>
<dbReference type="EMBL" id="BMSL01000027">
    <property type="protein sequence ID" value="GGS62860.1"/>
    <property type="molecule type" value="Genomic_DNA"/>
</dbReference>
<organism evidence="2 3">
    <name type="scientific">Streptomyces griseoviridis</name>
    <dbReference type="NCBI Taxonomy" id="45398"/>
    <lineage>
        <taxon>Bacteria</taxon>
        <taxon>Bacillati</taxon>
        <taxon>Actinomycetota</taxon>
        <taxon>Actinomycetes</taxon>
        <taxon>Kitasatosporales</taxon>
        <taxon>Streptomycetaceae</taxon>
        <taxon>Streptomyces</taxon>
    </lineage>
</organism>
<feature type="compositionally biased region" description="Low complexity" evidence="1">
    <location>
        <begin position="649"/>
        <end position="659"/>
    </location>
</feature>
<accession>A0A918GUT1</accession>
<evidence type="ECO:0000313" key="2">
    <source>
        <dbReference type="EMBL" id="GGS62860.1"/>
    </source>
</evidence>
<evidence type="ECO:0000256" key="1">
    <source>
        <dbReference type="SAM" id="MobiDB-lite"/>
    </source>
</evidence>
<feature type="region of interest" description="Disordered" evidence="1">
    <location>
        <begin position="929"/>
        <end position="955"/>
    </location>
</feature>
<dbReference type="AlphaFoldDB" id="A0A918GUT1"/>
<protein>
    <recommendedName>
        <fullName evidence="4">NAD(+)--protein-arginine ADP-ribosyltransferase</fullName>
    </recommendedName>
</protein>
<gene>
    <name evidence="2" type="ORF">GCM10010238_59960</name>
</gene>
<feature type="region of interest" description="Disordered" evidence="1">
    <location>
        <begin position="419"/>
        <end position="443"/>
    </location>
</feature>
<reference evidence="2" key="2">
    <citation type="submission" date="2020-09" db="EMBL/GenBank/DDBJ databases">
        <authorList>
            <person name="Sun Q."/>
            <person name="Ohkuma M."/>
        </authorList>
    </citation>
    <scope>NUCLEOTIDE SEQUENCE</scope>
    <source>
        <strain evidence="2">JCM 4234</strain>
    </source>
</reference>
<feature type="compositionally biased region" description="Low complexity" evidence="1">
    <location>
        <begin position="483"/>
        <end position="508"/>
    </location>
</feature>
<feature type="region of interest" description="Disordered" evidence="1">
    <location>
        <begin position="477"/>
        <end position="700"/>
    </location>
</feature>
<reference evidence="2" key="1">
    <citation type="journal article" date="2014" name="Int. J. Syst. Evol. Microbiol.">
        <title>Complete genome sequence of Corynebacterium casei LMG S-19264T (=DSM 44701T), isolated from a smear-ripened cheese.</title>
        <authorList>
            <consortium name="US DOE Joint Genome Institute (JGI-PGF)"/>
            <person name="Walter F."/>
            <person name="Albersmeier A."/>
            <person name="Kalinowski J."/>
            <person name="Ruckert C."/>
        </authorList>
    </citation>
    <scope>NUCLEOTIDE SEQUENCE</scope>
    <source>
        <strain evidence="2">JCM 4234</strain>
    </source>
</reference>
<keyword evidence="3" id="KW-1185">Reference proteome</keyword>
<evidence type="ECO:0008006" key="4">
    <source>
        <dbReference type="Google" id="ProtNLM"/>
    </source>
</evidence>
<evidence type="ECO:0000313" key="3">
    <source>
        <dbReference type="Proteomes" id="UP000653493"/>
    </source>
</evidence>